<evidence type="ECO:0000313" key="2">
    <source>
        <dbReference type="Proteomes" id="UP001642409"/>
    </source>
</evidence>
<reference evidence="1 2" key="1">
    <citation type="submission" date="2024-07" db="EMBL/GenBank/DDBJ databases">
        <authorList>
            <person name="Akdeniz Z."/>
        </authorList>
    </citation>
    <scope>NUCLEOTIDE SEQUENCE [LARGE SCALE GENOMIC DNA]</scope>
</reference>
<name>A0ABP1GUG5_9EUKA</name>
<organism evidence="1 2">
    <name type="scientific">Hexamita inflata</name>
    <dbReference type="NCBI Taxonomy" id="28002"/>
    <lineage>
        <taxon>Eukaryota</taxon>
        <taxon>Metamonada</taxon>
        <taxon>Diplomonadida</taxon>
        <taxon>Hexamitidae</taxon>
        <taxon>Hexamitinae</taxon>
        <taxon>Hexamita</taxon>
    </lineage>
</organism>
<comment type="caution">
    <text evidence="1">The sequence shown here is derived from an EMBL/GenBank/DDBJ whole genome shotgun (WGS) entry which is preliminary data.</text>
</comment>
<protein>
    <submittedName>
        <fullName evidence="1">Uncharacterized protein</fullName>
    </submittedName>
</protein>
<keyword evidence="2" id="KW-1185">Reference proteome</keyword>
<dbReference type="Proteomes" id="UP001642409">
    <property type="component" value="Unassembled WGS sequence"/>
</dbReference>
<sequence>MKMTTKCIQDVSFVKIILRRLKIQTSCNLWVTQLPINGAINFQLKKYVSLFNKAVVPIKIISNKADRKLTDVIMQIVKEGLPFSHVISDEYRRLTNTWYTRQDIALEINNRAEKIALNQFNRYPVVPDNANFMTRVQALLIWDGFMCTQHRHAYFFAVKIADYIHFVGLRYTEDTQNALWLATQVKDIIDTIEATKRVRVCAHVSDSANVCLAMHKILTGQVPETYEQHDKQELLQAKLSHPIIVFAMLCHQLFMITVLCII</sequence>
<evidence type="ECO:0000313" key="1">
    <source>
        <dbReference type="EMBL" id="CAL5979501.1"/>
    </source>
</evidence>
<proteinExistence type="predicted"/>
<dbReference type="EMBL" id="CAXDID020000011">
    <property type="protein sequence ID" value="CAL5979501.1"/>
    <property type="molecule type" value="Genomic_DNA"/>
</dbReference>
<gene>
    <name evidence="1" type="ORF">HINF_LOCUS5648</name>
</gene>
<accession>A0ABP1GUG5</accession>